<feature type="region of interest" description="Disordered" evidence="1">
    <location>
        <begin position="364"/>
        <end position="386"/>
    </location>
</feature>
<evidence type="ECO:0000313" key="5">
    <source>
        <dbReference type="Proteomes" id="UP000696280"/>
    </source>
</evidence>
<dbReference type="Pfam" id="PF14612">
    <property type="entry name" value="Ino80_Iec3"/>
    <property type="match status" value="1"/>
</dbReference>
<gene>
    <name evidence="4" type="ORF">HYFRA_00009863</name>
</gene>
<feature type="domain" description="INO80 complex subunit 3-like middle region" evidence="3">
    <location>
        <begin position="313"/>
        <end position="408"/>
    </location>
</feature>
<feature type="domain" description="INO80 complex subunit 3 N-terminal" evidence="2">
    <location>
        <begin position="186"/>
        <end position="250"/>
    </location>
</feature>
<feature type="region of interest" description="Disordered" evidence="1">
    <location>
        <begin position="1"/>
        <end position="44"/>
    </location>
</feature>
<proteinExistence type="predicted"/>
<feature type="region of interest" description="Disordered" evidence="1">
    <location>
        <begin position="403"/>
        <end position="536"/>
    </location>
</feature>
<evidence type="ECO:0000259" key="2">
    <source>
        <dbReference type="Pfam" id="PF14612"/>
    </source>
</evidence>
<dbReference type="GO" id="GO:0031011">
    <property type="term" value="C:Ino80 complex"/>
    <property type="evidence" value="ECO:0007669"/>
    <property type="project" value="InterPro"/>
</dbReference>
<dbReference type="OrthoDB" id="4095124at2759"/>
<dbReference type="EMBL" id="CAJVRL010000083">
    <property type="protein sequence ID" value="CAG8958547.1"/>
    <property type="molecule type" value="Genomic_DNA"/>
</dbReference>
<feature type="compositionally biased region" description="Basic and acidic residues" evidence="1">
    <location>
        <begin position="464"/>
        <end position="485"/>
    </location>
</feature>
<sequence>MGGKSFTLPPKPPQDEVAPALDGDHQDTAAGAHGKKGEDGKPTYKSFKTLPTFYIRSTATMTDPSSKSQLAERIGTNTGSRPQTVVWAMPVTAVDTNWLVANTLNEPARNVGLFQVPMRGNASATHHSPEGLISTTHVNLNDRRISTASTIADVSMDSGSGSSDVAEFTNNSSSASGSGELIKNPRKKFRKLRIVFDEKMRLSNDLYEREQKLEALIKKLALENDQILDLLLDINDSPQIPSEKRFDLSTDAPGVPSLHAVPPLVSHEDITKAAELDNPAGQAIYKEIRKMLDEKTAATAAAHNVGKPPKPLCILEATIPHLSTSSQQLPKDFLETLEVPEGHSVPLTYTTPDQIDDYLFDIDASLGTAPPAPHPNPPPNQDLALRNPNSVYNWLRKNEPKVFLQDNEGSEKSLGKPGALRGAGKRASMPAPSKPDALEFVEEDGIGYDPSVAGQQATIKGKRKREEGDDTPYHGKAGKVDDSGTKPRVKRAYNRRKKPENGDAETPAKPEKKKGGRKAKEKLSSPPPGQHPFGPM</sequence>
<feature type="compositionally biased region" description="Polar residues" evidence="1">
    <location>
        <begin position="168"/>
        <end position="177"/>
    </location>
</feature>
<dbReference type="InterPro" id="IPR032742">
    <property type="entry name" value="Iec3_N"/>
</dbReference>
<keyword evidence="5" id="KW-1185">Reference proteome</keyword>
<evidence type="ECO:0000313" key="4">
    <source>
        <dbReference type="EMBL" id="CAG8958547.1"/>
    </source>
</evidence>
<feature type="compositionally biased region" description="Basic residues" evidence="1">
    <location>
        <begin position="511"/>
        <end position="520"/>
    </location>
</feature>
<dbReference type="GO" id="GO:0006338">
    <property type="term" value="P:chromatin remodeling"/>
    <property type="evidence" value="ECO:0007669"/>
    <property type="project" value="InterPro"/>
</dbReference>
<dbReference type="Pfam" id="PF24244">
    <property type="entry name" value="Iec3-like_M"/>
    <property type="match status" value="1"/>
</dbReference>
<dbReference type="InterPro" id="IPR055449">
    <property type="entry name" value="Iec3-like_M"/>
</dbReference>
<feature type="compositionally biased region" description="Low complexity" evidence="1">
    <location>
        <begin position="156"/>
        <end position="165"/>
    </location>
</feature>
<dbReference type="Proteomes" id="UP000696280">
    <property type="component" value="Unassembled WGS sequence"/>
</dbReference>
<feature type="compositionally biased region" description="Pro residues" evidence="1">
    <location>
        <begin position="525"/>
        <end position="536"/>
    </location>
</feature>
<feature type="region of interest" description="Disordered" evidence="1">
    <location>
        <begin position="156"/>
        <end position="181"/>
    </location>
</feature>
<accession>A0A9N9L6Q8</accession>
<reference evidence="4" key="1">
    <citation type="submission" date="2021-07" db="EMBL/GenBank/DDBJ databases">
        <authorList>
            <person name="Durling M."/>
        </authorList>
    </citation>
    <scope>NUCLEOTIDE SEQUENCE</scope>
</reference>
<comment type="caution">
    <text evidence="4">The sequence shown here is derived from an EMBL/GenBank/DDBJ whole genome shotgun (WGS) entry which is preliminary data.</text>
</comment>
<protein>
    <recommendedName>
        <fullName evidence="6">IEC3 subunit of the Ino80 complex, chromatin re-modelling-domain-containing protein</fullName>
    </recommendedName>
</protein>
<name>A0A9N9L6Q8_9HELO</name>
<evidence type="ECO:0000256" key="1">
    <source>
        <dbReference type="SAM" id="MobiDB-lite"/>
    </source>
</evidence>
<evidence type="ECO:0008006" key="6">
    <source>
        <dbReference type="Google" id="ProtNLM"/>
    </source>
</evidence>
<feature type="compositionally biased region" description="Basic residues" evidence="1">
    <location>
        <begin position="487"/>
        <end position="498"/>
    </location>
</feature>
<feature type="compositionally biased region" description="Pro residues" evidence="1">
    <location>
        <begin position="370"/>
        <end position="380"/>
    </location>
</feature>
<dbReference type="AlphaFoldDB" id="A0A9N9L6Q8"/>
<evidence type="ECO:0000259" key="3">
    <source>
        <dbReference type="Pfam" id="PF24244"/>
    </source>
</evidence>
<organism evidence="4 5">
    <name type="scientific">Hymenoscyphus fraxineus</name>
    <dbReference type="NCBI Taxonomy" id="746836"/>
    <lineage>
        <taxon>Eukaryota</taxon>
        <taxon>Fungi</taxon>
        <taxon>Dikarya</taxon>
        <taxon>Ascomycota</taxon>
        <taxon>Pezizomycotina</taxon>
        <taxon>Leotiomycetes</taxon>
        <taxon>Helotiales</taxon>
        <taxon>Helotiaceae</taxon>
        <taxon>Hymenoscyphus</taxon>
    </lineage>
</organism>